<feature type="binding site" evidence="6">
    <location>
        <position position="146"/>
    </location>
    <ligand>
        <name>acetyl-CoA</name>
        <dbReference type="ChEBI" id="CHEBI:57288"/>
    </ligand>
</feature>
<dbReference type="SUPFAM" id="SSF51161">
    <property type="entry name" value="Trimeric LpxA-like enzymes"/>
    <property type="match status" value="1"/>
</dbReference>
<dbReference type="PANTHER" id="PTHR43300:SF7">
    <property type="entry name" value="UDP-N-ACETYLBACILLOSAMINE N-ACETYLTRANSFERASE"/>
    <property type="match status" value="1"/>
</dbReference>
<dbReference type="GO" id="GO:0016746">
    <property type="term" value="F:acyltransferase activity"/>
    <property type="evidence" value="ECO:0007669"/>
    <property type="project" value="UniProtKB-KW"/>
</dbReference>
<feature type="active site" description="Proton acceptor" evidence="5">
    <location>
        <position position="137"/>
    </location>
</feature>
<dbReference type="Gene3D" id="2.160.10.10">
    <property type="entry name" value="Hexapeptide repeat proteins"/>
    <property type="match status" value="1"/>
</dbReference>
<keyword evidence="8" id="KW-1185">Reference proteome</keyword>
<dbReference type="InterPro" id="IPR001451">
    <property type="entry name" value="Hexapep"/>
</dbReference>
<dbReference type="InterPro" id="IPR050179">
    <property type="entry name" value="Trans_hexapeptide_repeat"/>
</dbReference>
<protein>
    <submittedName>
        <fullName evidence="7">UDP-3-O-acylglucosamine N-acyltransferase</fullName>
        <ecNumber evidence="7">2.3.1.-</ecNumber>
    </submittedName>
</protein>
<evidence type="ECO:0000313" key="7">
    <source>
        <dbReference type="EMBL" id="AWL11628.1"/>
    </source>
</evidence>
<evidence type="ECO:0000256" key="2">
    <source>
        <dbReference type="ARBA" id="ARBA00022679"/>
    </source>
</evidence>
<organism evidence="7 8">
    <name type="scientific">Saliniradius amylolyticus</name>
    <dbReference type="NCBI Taxonomy" id="2183582"/>
    <lineage>
        <taxon>Bacteria</taxon>
        <taxon>Pseudomonadati</taxon>
        <taxon>Pseudomonadota</taxon>
        <taxon>Gammaproteobacteria</taxon>
        <taxon>Alteromonadales</taxon>
        <taxon>Alteromonadaceae</taxon>
        <taxon>Saliniradius</taxon>
    </lineage>
</organism>
<feature type="site" description="Increases basicity of active site His" evidence="5">
    <location>
        <position position="138"/>
    </location>
</feature>
<gene>
    <name evidence="7" type="primary">wbqR</name>
    <name evidence="7" type="ORF">HMF8227_01147</name>
</gene>
<dbReference type="InterPro" id="IPR011004">
    <property type="entry name" value="Trimer_LpxA-like_sf"/>
</dbReference>
<dbReference type="InterPro" id="IPR020019">
    <property type="entry name" value="AcTrfase_PglD-like"/>
</dbReference>
<evidence type="ECO:0000256" key="5">
    <source>
        <dbReference type="PIRSR" id="PIRSR620019-1"/>
    </source>
</evidence>
<dbReference type="AlphaFoldDB" id="A0A2S2E1W2"/>
<keyword evidence="4 7" id="KW-0012">Acyltransferase</keyword>
<dbReference type="RefSeq" id="WP_109339254.1">
    <property type="nucleotide sequence ID" value="NZ_CP029347.1"/>
</dbReference>
<evidence type="ECO:0000256" key="1">
    <source>
        <dbReference type="ARBA" id="ARBA00007274"/>
    </source>
</evidence>
<reference evidence="7 8" key="1">
    <citation type="submission" date="2018-05" db="EMBL/GenBank/DDBJ databases">
        <title>Salinimonas sp. HMF8227 Genome sequencing and assembly.</title>
        <authorList>
            <person name="Kang H."/>
            <person name="Kang J."/>
            <person name="Cha I."/>
            <person name="Kim H."/>
            <person name="Joh K."/>
        </authorList>
    </citation>
    <scope>NUCLEOTIDE SEQUENCE [LARGE SCALE GENOMIC DNA]</scope>
    <source>
        <strain evidence="7 8">HMF8227</strain>
    </source>
</reference>
<comment type="similarity">
    <text evidence="1">Belongs to the transferase hexapeptide repeat family.</text>
</comment>
<dbReference type="KEGG" id="salh:HMF8227_01147"/>
<dbReference type="NCBIfam" id="TIGR03570">
    <property type="entry name" value="NeuD_NnaD"/>
    <property type="match status" value="1"/>
</dbReference>
<dbReference type="OrthoDB" id="9794407at2"/>
<keyword evidence="3" id="KW-0677">Repeat</keyword>
<proteinExistence type="inferred from homology"/>
<dbReference type="EMBL" id="CP029347">
    <property type="protein sequence ID" value="AWL11628.1"/>
    <property type="molecule type" value="Genomic_DNA"/>
</dbReference>
<dbReference type="CDD" id="cd03360">
    <property type="entry name" value="LbH_AT_putative"/>
    <property type="match status" value="1"/>
</dbReference>
<dbReference type="Proteomes" id="UP000245728">
    <property type="component" value="Chromosome"/>
</dbReference>
<evidence type="ECO:0000256" key="6">
    <source>
        <dbReference type="PIRSR" id="PIRSR620019-2"/>
    </source>
</evidence>
<keyword evidence="2 7" id="KW-0808">Transferase</keyword>
<name>A0A2S2E1W2_9ALTE</name>
<dbReference type="EC" id="2.3.1.-" evidence="7"/>
<dbReference type="PROSITE" id="PS00101">
    <property type="entry name" value="HEXAPEP_TRANSFERASES"/>
    <property type="match status" value="1"/>
</dbReference>
<evidence type="ECO:0000256" key="3">
    <source>
        <dbReference type="ARBA" id="ARBA00022737"/>
    </source>
</evidence>
<evidence type="ECO:0000256" key="4">
    <source>
        <dbReference type="ARBA" id="ARBA00023315"/>
    </source>
</evidence>
<dbReference type="Gene3D" id="3.40.50.20">
    <property type="match status" value="1"/>
</dbReference>
<dbReference type="PANTHER" id="PTHR43300">
    <property type="entry name" value="ACETYLTRANSFERASE"/>
    <property type="match status" value="1"/>
</dbReference>
<dbReference type="InterPro" id="IPR018357">
    <property type="entry name" value="Hexapep_transf_CS"/>
</dbReference>
<evidence type="ECO:0000313" key="8">
    <source>
        <dbReference type="Proteomes" id="UP000245728"/>
    </source>
</evidence>
<sequence length="211" mass="22450">MNKPLVLLGAGGHAKVVAELLAELSLAPDYIISPAPPTFEFQAVHLTDDDALHQFKPDEVILINGLGALPGQPRRYHLFEQFTAQGYTFMTLISPLAHVSPSAQLEQGVQIMHGAIIQAAAHIGRNSIINTGAIVEHDCHLGAHNHIAPGVTLSGEVKTGHYVHIGTGANIIQQCHIGDRTVIGAGATVVKSVTADKKMYAAMGTVRDHEE</sequence>
<dbReference type="Pfam" id="PF00132">
    <property type="entry name" value="Hexapep"/>
    <property type="match status" value="2"/>
</dbReference>
<accession>A0A2S2E1W2</accession>